<gene>
    <name evidence="2" type="ORF">M409DRAFT_17650</name>
</gene>
<dbReference type="RefSeq" id="XP_033673306.1">
    <property type="nucleotide sequence ID" value="XM_033804152.1"/>
</dbReference>
<accession>A0A6A6CYX9</accession>
<sequence length="145" mass="16346">MPKIGSDGVGKTERFKERRPNNAPVLAVTKFRNTSATYWKWLWMQWPEQHAQDLVLSVGEIPRPMAECREPLTNTTTPSPDSDRPRNVVESQHSDLDCQAFRSENGIKTPHGSERVVAGSRKEKCHPEETAACPLLKIVSLHTTD</sequence>
<evidence type="ECO:0000313" key="3">
    <source>
        <dbReference type="Proteomes" id="UP000799537"/>
    </source>
</evidence>
<protein>
    <submittedName>
        <fullName evidence="2">Uncharacterized protein</fullName>
    </submittedName>
</protein>
<reference evidence="2" key="1">
    <citation type="journal article" date="2020" name="Stud. Mycol.">
        <title>101 Dothideomycetes genomes: a test case for predicting lifestyles and emergence of pathogens.</title>
        <authorList>
            <person name="Haridas S."/>
            <person name="Albert R."/>
            <person name="Binder M."/>
            <person name="Bloem J."/>
            <person name="Labutti K."/>
            <person name="Salamov A."/>
            <person name="Andreopoulos B."/>
            <person name="Baker S."/>
            <person name="Barry K."/>
            <person name="Bills G."/>
            <person name="Bluhm B."/>
            <person name="Cannon C."/>
            <person name="Castanera R."/>
            <person name="Culley D."/>
            <person name="Daum C."/>
            <person name="Ezra D."/>
            <person name="Gonzalez J."/>
            <person name="Henrissat B."/>
            <person name="Kuo A."/>
            <person name="Liang C."/>
            <person name="Lipzen A."/>
            <person name="Lutzoni F."/>
            <person name="Magnuson J."/>
            <person name="Mondo S."/>
            <person name="Nolan M."/>
            <person name="Ohm R."/>
            <person name="Pangilinan J."/>
            <person name="Park H.-J."/>
            <person name="Ramirez L."/>
            <person name="Alfaro M."/>
            <person name="Sun H."/>
            <person name="Tritt A."/>
            <person name="Yoshinaga Y."/>
            <person name="Zwiers L.-H."/>
            <person name="Turgeon B."/>
            <person name="Goodwin S."/>
            <person name="Spatafora J."/>
            <person name="Crous P."/>
            <person name="Grigoriev I."/>
        </authorList>
    </citation>
    <scope>NUCLEOTIDE SEQUENCE</scope>
    <source>
        <strain evidence="2">ATCC 36951</strain>
    </source>
</reference>
<dbReference type="GeneID" id="54557424"/>
<keyword evidence="3" id="KW-1185">Reference proteome</keyword>
<feature type="region of interest" description="Disordered" evidence="1">
    <location>
        <begin position="1"/>
        <end position="21"/>
    </location>
</feature>
<feature type="compositionally biased region" description="Basic and acidic residues" evidence="1">
    <location>
        <begin position="10"/>
        <end position="20"/>
    </location>
</feature>
<evidence type="ECO:0000256" key="1">
    <source>
        <dbReference type="SAM" id="MobiDB-lite"/>
    </source>
</evidence>
<dbReference type="EMBL" id="ML993581">
    <property type="protein sequence ID" value="KAF2172417.1"/>
    <property type="molecule type" value="Genomic_DNA"/>
</dbReference>
<proteinExistence type="predicted"/>
<feature type="region of interest" description="Disordered" evidence="1">
    <location>
        <begin position="66"/>
        <end position="124"/>
    </location>
</feature>
<organism evidence="2 3">
    <name type="scientific">Zasmidium cellare ATCC 36951</name>
    <dbReference type="NCBI Taxonomy" id="1080233"/>
    <lineage>
        <taxon>Eukaryota</taxon>
        <taxon>Fungi</taxon>
        <taxon>Dikarya</taxon>
        <taxon>Ascomycota</taxon>
        <taxon>Pezizomycotina</taxon>
        <taxon>Dothideomycetes</taxon>
        <taxon>Dothideomycetidae</taxon>
        <taxon>Mycosphaerellales</taxon>
        <taxon>Mycosphaerellaceae</taxon>
        <taxon>Zasmidium</taxon>
    </lineage>
</organism>
<evidence type="ECO:0000313" key="2">
    <source>
        <dbReference type="EMBL" id="KAF2172417.1"/>
    </source>
</evidence>
<dbReference type="AlphaFoldDB" id="A0A6A6CYX9"/>
<name>A0A6A6CYX9_ZASCE</name>
<dbReference type="Proteomes" id="UP000799537">
    <property type="component" value="Unassembled WGS sequence"/>
</dbReference>
<feature type="compositionally biased region" description="Basic and acidic residues" evidence="1">
    <location>
        <begin position="81"/>
        <end position="96"/>
    </location>
</feature>